<name>A0A835PH22_VANPL</name>
<dbReference type="Proteomes" id="UP000636800">
    <property type="component" value="Unassembled WGS sequence"/>
</dbReference>
<feature type="coiled-coil region" evidence="1">
    <location>
        <begin position="213"/>
        <end position="282"/>
    </location>
</feature>
<comment type="caution">
    <text evidence="3">The sequence shown here is derived from an EMBL/GenBank/DDBJ whole genome shotgun (WGS) entry which is preliminary data.</text>
</comment>
<dbReference type="PANTHER" id="PTHR35992">
    <property type="entry name" value="CYTOMATRIX PROTEIN-LIKE PROTEIN"/>
    <property type="match status" value="1"/>
</dbReference>
<evidence type="ECO:0000256" key="1">
    <source>
        <dbReference type="SAM" id="Coils"/>
    </source>
</evidence>
<dbReference type="EMBL" id="JADCNL010000014">
    <property type="protein sequence ID" value="KAG0453019.1"/>
    <property type="molecule type" value="Genomic_DNA"/>
</dbReference>
<protein>
    <submittedName>
        <fullName evidence="3">Uncharacterized protein</fullName>
    </submittedName>
</protein>
<dbReference type="OrthoDB" id="5210at2759"/>
<evidence type="ECO:0000256" key="2">
    <source>
        <dbReference type="SAM" id="MobiDB-lite"/>
    </source>
</evidence>
<organism evidence="3 4">
    <name type="scientific">Vanilla planifolia</name>
    <name type="common">Vanilla</name>
    <dbReference type="NCBI Taxonomy" id="51239"/>
    <lineage>
        <taxon>Eukaryota</taxon>
        <taxon>Viridiplantae</taxon>
        <taxon>Streptophyta</taxon>
        <taxon>Embryophyta</taxon>
        <taxon>Tracheophyta</taxon>
        <taxon>Spermatophyta</taxon>
        <taxon>Magnoliopsida</taxon>
        <taxon>Liliopsida</taxon>
        <taxon>Asparagales</taxon>
        <taxon>Orchidaceae</taxon>
        <taxon>Vanilloideae</taxon>
        <taxon>Vanilleae</taxon>
        <taxon>Vanilla</taxon>
    </lineage>
</organism>
<proteinExistence type="predicted"/>
<keyword evidence="4" id="KW-1185">Reference proteome</keyword>
<dbReference type="AlphaFoldDB" id="A0A835PH22"/>
<accession>A0A835PH22</accession>
<keyword evidence="1" id="KW-0175">Coiled coil</keyword>
<gene>
    <name evidence="3" type="ORF">HPP92_025683</name>
</gene>
<dbReference type="PANTHER" id="PTHR35992:SF1">
    <property type="entry name" value="CYTOMATRIX PROTEIN-LIKE PROTEIN"/>
    <property type="match status" value="1"/>
</dbReference>
<reference evidence="3 4" key="1">
    <citation type="journal article" date="2020" name="Nat. Food">
        <title>A phased Vanilla planifolia genome enables genetic improvement of flavour and production.</title>
        <authorList>
            <person name="Hasing T."/>
            <person name="Tang H."/>
            <person name="Brym M."/>
            <person name="Khazi F."/>
            <person name="Huang T."/>
            <person name="Chambers A.H."/>
        </authorList>
    </citation>
    <scope>NUCLEOTIDE SEQUENCE [LARGE SCALE GENOMIC DNA]</scope>
    <source>
        <tissue evidence="3">Leaf</tissue>
    </source>
</reference>
<feature type="region of interest" description="Disordered" evidence="2">
    <location>
        <begin position="340"/>
        <end position="378"/>
    </location>
</feature>
<sequence>MGGQEILQPYSDRLLWSKIYGAMKEMLLSQKAQIETLITDRDFLKRYVGVQHEQWTAKEHFLESRIEQMKKEQSKAYLMESARLDVMVGSKECEARLYKLQLEFAESELEAIRTCIDSLSTDMGNLKEKADFAAADDVKQIVDPSGSSSIFDGESGMHVKREIKKLKHAYKKLSTRRDAEVAALLAEKDFAWNQFKKMESEYLCLVKYKHTEVDQAKLAAEKLQGNVEKLLLSLNEKEEIIIKLEAERAMLLSDVRKHAEEVEKANNNMNRLRLDMDELNLIALEKDKIVANLREELCKLKIDLKKSSLESSSSLNKIKSEELTSTMPKIHLRKCSSIGVRKSSGKIPSPNHRISSRVTTKTPASEDVHVSEKGSSLSSLGKRLLFNSDFKIPKLRNSRLRTS</sequence>
<feature type="compositionally biased region" description="Polar residues" evidence="2">
    <location>
        <begin position="352"/>
        <end position="363"/>
    </location>
</feature>
<evidence type="ECO:0000313" key="4">
    <source>
        <dbReference type="Proteomes" id="UP000636800"/>
    </source>
</evidence>
<evidence type="ECO:0000313" key="3">
    <source>
        <dbReference type="EMBL" id="KAG0453019.1"/>
    </source>
</evidence>